<dbReference type="EMBL" id="JARIHO010000056">
    <property type="protein sequence ID" value="KAJ7318820.1"/>
    <property type="molecule type" value="Genomic_DNA"/>
</dbReference>
<reference evidence="2" key="1">
    <citation type="submission" date="2023-03" db="EMBL/GenBank/DDBJ databases">
        <title>Massive genome expansion in bonnet fungi (Mycena s.s.) driven by repeated elements and novel gene families across ecological guilds.</title>
        <authorList>
            <consortium name="Lawrence Berkeley National Laboratory"/>
            <person name="Harder C.B."/>
            <person name="Miyauchi S."/>
            <person name="Viragh M."/>
            <person name="Kuo A."/>
            <person name="Thoen E."/>
            <person name="Andreopoulos B."/>
            <person name="Lu D."/>
            <person name="Skrede I."/>
            <person name="Drula E."/>
            <person name="Henrissat B."/>
            <person name="Morin E."/>
            <person name="Kohler A."/>
            <person name="Barry K."/>
            <person name="LaButti K."/>
            <person name="Morin E."/>
            <person name="Salamov A."/>
            <person name="Lipzen A."/>
            <person name="Mereny Z."/>
            <person name="Hegedus B."/>
            <person name="Baldrian P."/>
            <person name="Stursova M."/>
            <person name="Weitz H."/>
            <person name="Taylor A."/>
            <person name="Grigoriev I.V."/>
            <person name="Nagy L.G."/>
            <person name="Martin F."/>
            <person name="Kauserud H."/>
        </authorList>
    </citation>
    <scope>NUCLEOTIDE SEQUENCE</scope>
    <source>
        <strain evidence="2">CBHHK002</strain>
    </source>
</reference>
<feature type="region of interest" description="Disordered" evidence="1">
    <location>
        <begin position="80"/>
        <end position="112"/>
    </location>
</feature>
<keyword evidence="3" id="KW-1185">Reference proteome</keyword>
<dbReference type="AlphaFoldDB" id="A0AAD6ZEB2"/>
<gene>
    <name evidence="2" type="ORF">DFH08DRAFT_819713</name>
</gene>
<evidence type="ECO:0000313" key="2">
    <source>
        <dbReference type="EMBL" id="KAJ7318820.1"/>
    </source>
</evidence>
<accession>A0AAD6ZEB2</accession>
<feature type="compositionally biased region" description="Basic and acidic residues" evidence="1">
    <location>
        <begin position="9"/>
        <end position="21"/>
    </location>
</feature>
<sequence>MSAWIPNKGPRDVHVPEDRHSKSSNRQHHPNTELHHHWTTSPNLFSHAAQSSGQRSQCFLNPSEPIQPCCWIPGLEQTTMHQNSSPTNENEPSPPICASPMNLTPADSGTRQLTHKRKQLEDLPDLATDLDACLCGFSAVLQDDSDHLNLEHCKMRVAKQNGIIFTALSGEVFQKVGFVRHACPRTMGAPSVVVSGVGL</sequence>
<dbReference type="Proteomes" id="UP001218218">
    <property type="component" value="Unassembled WGS sequence"/>
</dbReference>
<protein>
    <submittedName>
        <fullName evidence="2">Uncharacterized protein</fullName>
    </submittedName>
</protein>
<name>A0AAD6ZEB2_9AGAR</name>
<feature type="compositionally biased region" description="Polar residues" evidence="1">
    <location>
        <begin position="101"/>
        <end position="112"/>
    </location>
</feature>
<proteinExistence type="predicted"/>
<evidence type="ECO:0000313" key="3">
    <source>
        <dbReference type="Proteomes" id="UP001218218"/>
    </source>
</evidence>
<organism evidence="2 3">
    <name type="scientific">Mycena albidolilacea</name>
    <dbReference type="NCBI Taxonomy" id="1033008"/>
    <lineage>
        <taxon>Eukaryota</taxon>
        <taxon>Fungi</taxon>
        <taxon>Dikarya</taxon>
        <taxon>Basidiomycota</taxon>
        <taxon>Agaricomycotina</taxon>
        <taxon>Agaricomycetes</taxon>
        <taxon>Agaricomycetidae</taxon>
        <taxon>Agaricales</taxon>
        <taxon>Marasmiineae</taxon>
        <taxon>Mycenaceae</taxon>
        <taxon>Mycena</taxon>
    </lineage>
</organism>
<evidence type="ECO:0000256" key="1">
    <source>
        <dbReference type="SAM" id="MobiDB-lite"/>
    </source>
</evidence>
<feature type="region of interest" description="Disordered" evidence="1">
    <location>
        <begin position="1"/>
        <end position="38"/>
    </location>
</feature>
<comment type="caution">
    <text evidence="2">The sequence shown here is derived from an EMBL/GenBank/DDBJ whole genome shotgun (WGS) entry which is preliminary data.</text>
</comment>